<dbReference type="InterPro" id="IPR011658">
    <property type="entry name" value="PA14_dom"/>
</dbReference>
<dbReference type="Pfam" id="PF05345">
    <property type="entry name" value="He_PIG"/>
    <property type="match status" value="2"/>
</dbReference>
<dbReference type="Pfam" id="PF07691">
    <property type="entry name" value="PA14"/>
    <property type="match status" value="1"/>
</dbReference>
<dbReference type="PANTHER" id="PTHR46769:SF2">
    <property type="entry name" value="FIBROCYSTIN-L ISOFORM 2 PRECURSOR-RELATED"/>
    <property type="match status" value="1"/>
</dbReference>
<reference evidence="3 4" key="1">
    <citation type="submission" date="2020-01" db="EMBL/GenBank/DDBJ databases">
        <authorList>
            <person name="Kim M.K."/>
        </authorList>
    </citation>
    <scope>NUCLEOTIDE SEQUENCE [LARGE SCALE GENOMIC DNA]</scope>
    <source>
        <strain evidence="3 4">172606-1</strain>
    </source>
</reference>
<protein>
    <submittedName>
        <fullName evidence="3">T9SS type A sorting domain-containing protein</fullName>
    </submittedName>
</protein>
<dbReference type="Gene3D" id="2.60.120.1560">
    <property type="match status" value="1"/>
</dbReference>
<sequence>MTPVLHAWPLSARVLPAPLFPCSMRTRLAGLLCLMALLRSVSLTVAAASGLTPPPASQVSILLQADCPTLTFAPLPKGIVGKFYRGTVKLSSEYQGYYLYFANEQIPEGLWLEGGATFSGFPTQAGSYELDIIAVNESSGCTFYVKVPWTIEEDLSPCPFSLPDSLPMAVAKQPYLASVAASPAGSYTYTIVQGQLGEYFSLDTTIGVITGEALLGDGVSFEFVISATDSNGCSKQKAYTITTTCPAPPTFAPLPKGQVGVPYSTYLTPTGGTGGYRYYLVPSSKLPSGLHLNEFGEISGIPVEAGSFYVHILANGAALCDGYVSDTLLIKPAIGSCQATGTILRETWVKVKGYDVRQIPINTPPTATRQLTSFEGPSNVTNEYGDRIRGYICPPMSGSYTFWIASDDNSALFLSSDHQASNKQRIAWVNGATQPRQWSKYASQQSAPIYLEAGKKYYIESLHKEAYGGDHLSVGWQQPDNSAIQVIPGAVLSPYSNSIARLAVQEQAPVEVVRAYPNPFEDKLTLRLGREGKRQQMLLLDAIGRVVYETTVKVTGQEWELDLSAQDLKPGIYLLKLQAEHGQSQSIRVIKK</sequence>
<keyword evidence="1" id="KW-0732">Signal</keyword>
<dbReference type="NCBIfam" id="TIGR04183">
    <property type="entry name" value="Por_Secre_tail"/>
    <property type="match status" value="1"/>
</dbReference>
<dbReference type="InterPro" id="IPR013783">
    <property type="entry name" value="Ig-like_fold"/>
</dbReference>
<accession>A0A6C0GRT7</accession>
<evidence type="ECO:0000313" key="3">
    <source>
        <dbReference type="EMBL" id="QHT70805.1"/>
    </source>
</evidence>
<dbReference type="RefSeq" id="WP_162446768.1">
    <property type="nucleotide sequence ID" value="NZ_CP048222.1"/>
</dbReference>
<dbReference type="PROSITE" id="PS51820">
    <property type="entry name" value="PA14"/>
    <property type="match status" value="1"/>
</dbReference>
<dbReference type="InterPro" id="IPR037524">
    <property type="entry name" value="PA14/GLEYA"/>
</dbReference>
<dbReference type="AlphaFoldDB" id="A0A6C0GRT7"/>
<evidence type="ECO:0000313" key="4">
    <source>
        <dbReference type="Proteomes" id="UP000480178"/>
    </source>
</evidence>
<gene>
    <name evidence="3" type="ORF">GXP67_31225</name>
</gene>
<dbReference type="Gene3D" id="2.60.40.10">
    <property type="entry name" value="Immunoglobulins"/>
    <property type="match status" value="2"/>
</dbReference>
<dbReference type="EMBL" id="CP048222">
    <property type="protein sequence ID" value="QHT70805.1"/>
    <property type="molecule type" value="Genomic_DNA"/>
</dbReference>
<dbReference type="PANTHER" id="PTHR46769">
    <property type="entry name" value="POLYCYSTIC KIDNEY AND HEPATIC DISEASE 1 (AUTOSOMAL RECESSIVE)-LIKE 1"/>
    <property type="match status" value="1"/>
</dbReference>
<dbReference type="Proteomes" id="UP000480178">
    <property type="component" value="Chromosome"/>
</dbReference>
<dbReference type="InterPro" id="IPR026444">
    <property type="entry name" value="Secre_tail"/>
</dbReference>
<name>A0A6C0GRT7_9BACT</name>
<evidence type="ECO:0000256" key="1">
    <source>
        <dbReference type="ARBA" id="ARBA00022729"/>
    </source>
</evidence>
<dbReference type="SMART" id="SM00758">
    <property type="entry name" value="PA14"/>
    <property type="match status" value="1"/>
</dbReference>
<dbReference type="KEGG" id="rhoz:GXP67_31225"/>
<dbReference type="InterPro" id="IPR052387">
    <property type="entry name" value="Fibrocystin"/>
</dbReference>
<organism evidence="3 4">
    <name type="scientific">Rhodocytophaga rosea</name>
    <dbReference type="NCBI Taxonomy" id="2704465"/>
    <lineage>
        <taxon>Bacteria</taxon>
        <taxon>Pseudomonadati</taxon>
        <taxon>Bacteroidota</taxon>
        <taxon>Cytophagia</taxon>
        <taxon>Cytophagales</taxon>
        <taxon>Rhodocytophagaceae</taxon>
        <taxon>Rhodocytophaga</taxon>
    </lineage>
</organism>
<proteinExistence type="predicted"/>
<feature type="domain" description="PA14" evidence="2">
    <location>
        <begin position="334"/>
        <end position="491"/>
    </location>
</feature>
<dbReference type="SUPFAM" id="SSF56988">
    <property type="entry name" value="Anthrax protective antigen"/>
    <property type="match status" value="1"/>
</dbReference>
<keyword evidence="4" id="KW-1185">Reference proteome</keyword>
<dbReference type="Pfam" id="PF18962">
    <property type="entry name" value="Por_Secre_tail"/>
    <property type="match status" value="1"/>
</dbReference>
<evidence type="ECO:0000259" key="2">
    <source>
        <dbReference type="PROSITE" id="PS51820"/>
    </source>
</evidence>